<dbReference type="AlphaFoldDB" id="A0A8T2SSE2"/>
<feature type="region of interest" description="Disordered" evidence="1">
    <location>
        <begin position="82"/>
        <end position="116"/>
    </location>
</feature>
<sequence>MVKKVRWVIEFGYLSSRKLYAAGMLLLMRGGCFKTIVPQERTIKGSDFSMTSHLLGPILTLRMQHKGLKILMIQWFFEPEDNGQQDEAPEGHMQLDNDDENCAGSNGQQPNNDDLVIPPDVNPLPDNVDHWVRRSTRPRRNVSRFDPSSHYIMLTDEGEPLTYKEAKTCEHRSKWELAMQEEVKENTSSNQ</sequence>
<name>A0A8T2SSE2_CERRI</name>
<keyword evidence="3" id="KW-1185">Reference proteome</keyword>
<evidence type="ECO:0000256" key="1">
    <source>
        <dbReference type="SAM" id="MobiDB-lite"/>
    </source>
</evidence>
<dbReference type="Proteomes" id="UP000825935">
    <property type="component" value="Chromosome 18"/>
</dbReference>
<protein>
    <submittedName>
        <fullName evidence="2">Uncharacterized protein</fullName>
    </submittedName>
</protein>
<evidence type="ECO:0000313" key="3">
    <source>
        <dbReference type="Proteomes" id="UP000825935"/>
    </source>
</evidence>
<accession>A0A8T2SSE2</accession>
<evidence type="ECO:0000313" key="2">
    <source>
        <dbReference type="EMBL" id="KAH7366107.1"/>
    </source>
</evidence>
<reference evidence="2" key="1">
    <citation type="submission" date="2021-08" db="EMBL/GenBank/DDBJ databases">
        <title>WGS assembly of Ceratopteris richardii.</title>
        <authorList>
            <person name="Marchant D.B."/>
            <person name="Chen G."/>
            <person name="Jenkins J."/>
            <person name="Shu S."/>
            <person name="Leebens-Mack J."/>
            <person name="Grimwood J."/>
            <person name="Schmutz J."/>
            <person name="Soltis P."/>
            <person name="Soltis D."/>
            <person name="Chen Z.-H."/>
        </authorList>
    </citation>
    <scope>NUCLEOTIDE SEQUENCE</scope>
    <source>
        <strain evidence="2">Whitten #5841</strain>
        <tissue evidence="2">Leaf</tissue>
    </source>
</reference>
<gene>
    <name evidence="2" type="ORF">KP509_18G063600</name>
</gene>
<proteinExistence type="predicted"/>
<organism evidence="2 3">
    <name type="scientific">Ceratopteris richardii</name>
    <name type="common">Triangle waterfern</name>
    <dbReference type="NCBI Taxonomy" id="49495"/>
    <lineage>
        <taxon>Eukaryota</taxon>
        <taxon>Viridiplantae</taxon>
        <taxon>Streptophyta</taxon>
        <taxon>Embryophyta</taxon>
        <taxon>Tracheophyta</taxon>
        <taxon>Polypodiopsida</taxon>
        <taxon>Polypodiidae</taxon>
        <taxon>Polypodiales</taxon>
        <taxon>Pteridineae</taxon>
        <taxon>Pteridaceae</taxon>
        <taxon>Parkerioideae</taxon>
        <taxon>Ceratopteris</taxon>
    </lineage>
</organism>
<comment type="caution">
    <text evidence="2">The sequence shown here is derived from an EMBL/GenBank/DDBJ whole genome shotgun (WGS) entry which is preliminary data.</text>
</comment>
<dbReference type="EMBL" id="CM035423">
    <property type="protein sequence ID" value="KAH7366107.1"/>
    <property type="molecule type" value="Genomic_DNA"/>
</dbReference>